<proteinExistence type="predicted"/>
<dbReference type="AlphaFoldDB" id="Q6MM53"/>
<sequence>MKSTFHTFSQRTQTVILFIFSLLLGSTSLAADVPAGCKASRNFSAEAYRVWISDGTKVSASVEQARGPIVATGQRIELSLMSGGSGSNGFVKFDVATPGSYVIVSDAYPRMDVTELASGTSFNPVDFGKIRDCGTVSKALRFEFAKTGSYSLGFVSSHGARLNFMIFKMP</sequence>
<feature type="chain" id="PRO_5004277709" evidence="1">
    <location>
        <begin position="31"/>
        <end position="170"/>
    </location>
</feature>
<dbReference type="KEGG" id="bba:Bd1791"/>
<evidence type="ECO:0000256" key="1">
    <source>
        <dbReference type="SAM" id="SignalP"/>
    </source>
</evidence>
<dbReference type="HOGENOM" id="CLU_1683172_0_0_7"/>
<evidence type="ECO:0000313" key="2">
    <source>
        <dbReference type="EMBL" id="CAE79652.1"/>
    </source>
</evidence>
<gene>
    <name evidence="2" type="ordered locus">Bd1791</name>
</gene>
<keyword evidence="1" id="KW-0732">Signal</keyword>
<keyword evidence="3" id="KW-1185">Reference proteome</keyword>
<accession>Q6MM53</accession>
<dbReference type="EMBL" id="BX842650">
    <property type="protein sequence ID" value="CAE79652.1"/>
    <property type="molecule type" value="Genomic_DNA"/>
</dbReference>
<protein>
    <submittedName>
        <fullName evidence="2">Uncharacterized protein</fullName>
    </submittedName>
</protein>
<organism evidence="2 3">
    <name type="scientific">Bdellovibrio bacteriovorus (strain ATCC 15356 / DSM 50701 / NCIMB 9529 / HD100)</name>
    <dbReference type="NCBI Taxonomy" id="264462"/>
    <lineage>
        <taxon>Bacteria</taxon>
        <taxon>Pseudomonadati</taxon>
        <taxon>Bdellovibrionota</taxon>
        <taxon>Bdellovibrionia</taxon>
        <taxon>Bdellovibrionales</taxon>
        <taxon>Pseudobdellovibrionaceae</taxon>
        <taxon>Bdellovibrio</taxon>
    </lineage>
</organism>
<dbReference type="Proteomes" id="UP000008080">
    <property type="component" value="Chromosome"/>
</dbReference>
<reference evidence="2 3" key="1">
    <citation type="journal article" date="2004" name="Science">
        <title>A predator unmasked: life cycle of Bdellovibrio bacteriovorus from a genomic perspective.</title>
        <authorList>
            <person name="Rendulic S."/>
            <person name="Jagtap P."/>
            <person name="Rosinus A."/>
            <person name="Eppinger M."/>
            <person name="Baar C."/>
            <person name="Lanz C."/>
            <person name="Keller H."/>
            <person name="Lambert C."/>
            <person name="Evans K.J."/>
            <person name="Goesmann A."/>
            <person name="Meyer F."/>
            <person name="Sockett R.E."/>
            <person name="Schuster S.C."/>
        </authorList>
    </citation>
    <scope>NUCLEOTIDE SEQUENCE [LARGE SCALE GENOMIC DNA]</scope>
    <source>
        <strain evidence="3">ATCC 15356 / DSM 50701 / NCIMB 9529 / HD100</strain>
    </source>
</reference>
<evidence type="ECO:0000313" key="3">
    <source>
        <dbReference type="Proteomes" id="UP000008080"/>
    </source>
</evidence>
<name>Q6MM53_BDEBA</name>
<feature type="signal peptide" evidence="1">
    <location>
        <begin position="1"/>
        <end position="30"/>
    </location>
</feature>